<accession>A0A644YD98</accession>
<evidence type="ECO:0000313" key="1">
    <source>
        <dbReference type="EMBL" id="MPM25918.1"/>
    </source>
</evidence>
<protein>
    <submittedName>
        <fullName evidence="1">Uncharacterized protein</fullName>
    </submittedName>
</protein>
<reference evidence="1" key="1">
    <citation type="submission" date="2019-08" db="EMBL/GenBank/DDBJ databases">
        <authorList>
            <person name="Kucharzyk K."/>
            <person name="Murdoch R.W."/>
            <person name="Higgins S."/>
            <person name="Loffler F."/>
        </authorList>
    </citation>
    <scope>NUCLEOTIDE SEQUENCE</scope>
</reference>
<dbReference type="EMBL" id="VSSQ01004607">
    <property type="protein sequence ID" value="MPM25918.1"/>
    <property type="molecule type" value="Genomic_DNA"/>
</dbReference>
<gene>
    <name evidence="1" type="ORF">SDC9_72419</name>
</gene>
<sequence length="110" mass="12681">MKMLPYSVSDQITYNMKPVPLYMQLYRITDISHTFSRNRFSNAFVQRLPGDTDQILCFLVSIANDEGVGVISHITIQYCSTIYRNNISFLQHPASRNSVYNLIINGNTQR</sequence>
<name>A0A644YD98_9ZZZZ</name>
<dbReference type="AlphaFoldDB" id="A0A644YD98"/>
<organism evidence="1">
    <name type="scientific">bioreactor metagenome</name>
    <dbReference type="NCBI Taxonomy" id="1076179"/>
    <lineage>
        <taxon>unclassified sequences</taxon>
        <taxon>metagenomes</taxon>
        <taxon>ecological metagenomes</taxon>
    </lineage>
</organism>
<proteinExistence type="predicted"/>
<comment type="caution">
    <text evidence="1">The sequence shown here is derived from an EMBL/GenBank/DDBJ whole genome shotgun (WGS) entry which is preliminary data.</text>
</comment>